<keyword evidence="6" id="KW-0969">Cilium</keyword>
<reference evidence="6 7" key="2">
    <citation type="submission" date="2018-02" db="EMBL/GenBank/DDBJ databases">
        <title>Subsurface microbial communities from deep shales in Ohio and West Virginia, USA.</title>
        <authorList>
            <person name="Wrighton K."/>
        </authorList>
    </citation>
    <scope>NUCLEOTIDE SEQUENCE [LARGE SCALE GENOMIC DNA]</scope>
    <source>
        <strain evidence="6 7">UTICA-S1B9</strain>
    </source>
</reference>
<dbReference type="OrthoDB" id="5244399at2"/>
<dbReference type="EMBL" id="PTIU01000008">
    <property type="protein sequence ID" value="PPK55004.1"/>
    <property type="molecule type" value="Genomic_DNA"/>
</dbReference>
<name>A0A2S6G7G1_9GAMM</name>
<evidence type="ECO:0000256" key="2">
    <source>
        <dbReference type="ARBA" id="ARBA00021622"/>
    </source>
</evidence>
<dbReference type="GO" id="GO:0009306">
    <property type="term" value="P:protein secretion"/>
    <property type="evidence" value="ECO:0007669"/>
    <property type="project" value="InterPro"/>
</dbReference>
<organism evidence="6 7">
    <name type="scientific">Marinobacter persicus</name>
    <dbReference type="NCBI Taxonomy" id="930118"/>
    <lineage>
        <taxon>Bacteria</taxon>
        <taxon>Pseudomonadati</taxon>
        <taxon>Pseudomonadota</taxon>
        <taxon>Gammaproteobacteria</taxon>
        <taxon>Pseudomonadales</taxon>
        <taxon>Marinobacteraceae</taxon>
        <taxon>Marinobacter</taxon>
    </lineage>
</organism>
<comment type="function">
    <text evidence="4">Required for formation of the rod structure in the basal body of the flagellar apparatus. Together with FliI and FliH, may constitute the export apparatus of flagellin.</text>
</comment>
<keyword evidence="6" id="KW-0282">Flagellum</keyword>
<evidence type="ECO:0000313" key="6">
    <source>
        <dbReference type="EMBL" id="PPK55004.1"/>
    </source>
</evidence>
<evidence type="ECO:0000313" key="8">
    <source>
        <dbReference type="Proteomes" id="UP000239648"/>
    </source>
</evidence>
<dbReference type="PANTHER" id="PTHR30531:SF12">
    <property type="entry name" value="FLAGELLAR BIOSYNTHETIC PROTEIN FLHB"/>
    <property type="match status" value="1"/>
</dbReference>
<keyword evidence="3" id="KW-0653">Protein transport</keyword>
<dbReference type="RefSeq" id="WP_104415865.1">
    <property type="nucleotide sequence ID" value="NZ_PTIT01000008.1"/>
</dbReference>
<proteinExistence type="inferred from homology"/>
<dbReference type="SUPFAM" id="SSF160544">
    <property type="entry name" value="EscU C-terminal domain-like"/>
    <property type="match status" value="1"/>
</dbReference>
<dbReference type="EMBL" id="PTIT01000008">
    <property type="protein sequence ID" value="PPK51968.1"/>
    <property type="molecule type" value="Genomic_DNA"/>
</dbReference>
<keyword evidence="8" id="KW-1185">Reference proteome</keyword>
<dbReference type="InterPro" id="IPR029025">
    <property type="entry name" value="T3SS_substrate_exporter_C"/>
</dbReference>
<dbReference type="InterPro" id="IPR006135">
    <property type="entry name" value="T3SS_substrate_exporter"/>
</dbReference>
<keyword evidence="6" id="KW-0966">Cell projection</keyword>
<dbReference type="Proteomes" id="UP000239446">
    <property type="component" value="Unassembled WGS sequence"/>
</dbReference>
<dbReference type="STRING" id="930118.SAMN05216429_103188"/>
<dbReference type="Gene3D" id="3.40.1690.10">
    <property type="entry name" value="secretion proteins EscU"/>
    <property type="match status" value="1"/>
</dbReference>
<comment type="similarity">
    <text evidence="1">Belongs to the type III secretion exporter family.</text>
</comment>
<evidence type="ECO:0000256" key="1">
    <source>
        <dbReference type="ARBA" id="ARBA00010690"/>
    </source>
</evidence>
<protein>
    <recommendedName>
        <fullName evidence="2">Flagellar biosynthetic protein FlhB</fullName>
    </recommendedName>
</protein>
<keyword evidence="3" id="KW-0813">Transport</keyword>
<dbReference type="GO" id="GO:0005886">
    <property type="term" value="C:plasma membrane"/>
    <property type="evidence" value="ECO:0007669"/>
    <property type="project" value="TreeGrafter"/>
</dbReference>
<dbReference type="Pfam" id="PF01312">
    <property type="entry name" value="Bac_export_2"/>
    <property type="match status" value="1"/>
</dbReference>
<reference evidence="5 8" key="1">
    <citation type="submission" date="2018-02" db="EMBL/GenBank/DDBJ databases">
        <title>Deep subsurface shale carbon reservoir microbial communities from Ohio and West Virginia, USA.</title>
        <authorList>
            <person name="Wrighton K."/>
        </authorList>
    </citation>
    <scope>NUCLEOTIDE SEQUENCE [LARGE SCALE GENOMIC DNA]</scope>
    <source>
        <strain evidence="5 8">UTICA-S1B6</strain>
    </source>
</reference>
<evidence type="ECO:0000313" key="7">
    <source>
        <dbReference type="Proteomes" id="UP000239446"/>
    </source>
</evidence>
<comment type="caution">
    <text evidence="6">The sequence shown here is derived from an EMBL/GenBank/DDBJ whole genome shotgun (WGS) entry which is preliminary data.</text>
</comment>
<evidence type="ECO:0000313" key="5">
    <source>
        <dbReference type="EMBL" id="PPK51968.1"/>
    </source>
</evidence>
<evidence type="ECO:0000256" key="3">
    <source>
        <dbReference type="ARBA" id="ARBA00023225"/>
    </source>
</evidence>
<dbReference type="AlphaFoldDB" id="A0A2S6G7G1"/>
<sequence length="100" mass="11099">MSRQDTDHTPAAVALKYDGERAPIISATGTWELAEEIIRIAREHEVPLYENAELAGILARLSLNDEIPEELYRVIAEILAFAFHIRGRTPEDAAPADSTD</sequence>
<gene>
    <name evidence="6" type="ORF">B0H24_100864</name>
    <name evidence="5" type="ORF">BY455_10864</name>
</gene>
<accession>A0A2S6G7G1</accession>
<dbReference type="PANTHER" id="PTHR30531">
    <property type="entry name" value="FLAGELLAR BIOSYNTHETIC PROTEIN FLHB"/>
    <property type="match status" value="1"/>
</dbReference>
<evidence type="ECO:0000256" key="4">
    <source>
        <dbReference type="ARBA" id="ARBA00025078"/>
    </source>
</evidence>
<dbReference type="Proteomes" id="UP000239648">
    <property type="component" value="Unassembled WGS sequence"/>
</dbReference>
<keyword evidence="3" id="KW-1006">Bacterial flagellum protein export</keyword>